<dbReference type="Gene3D" id="3.40.50.1820">
    <property type="entry name" value="alpha/beta hydrolase"/>
    <property type="match status" value="1"/>
</dbReference>
<dbReference type="PANTHER" id="PTHR43037">
    <property type="entry name" value="UNNAMED PRODUCT-RELATED"/>
    <property type="match status" value="1"/>
</dbReference>
<evidence type="ECO:0000313" key="4">
    <source>
        <dbReference type="Proteomes" id="UP001239445"/>
    </source>
</evidence>
<dbReference type="PANTHER" id="PTHR43037:SF5">
    <property type="entry name" value="FERULOYL ESTERASE"/>
    <property type="match status" value="1"/>
</dbReference>
<accession>A0AAJ0BKQ2</accession>
<dbReference type="InterPro" id="IPR029058">
    <property type="entry name" value="AB_hydrolase_fold"/>
</dbReference>
<dbReference type="EMBL" id="MU839828">
    <property type="protein sequence ID" value="KAK1759991.1"/>
    <property type="molecule type" value="Genomic_DNA"/>
</dbReference>
<name>A0AAJ0BKQ2_9PEZI</name>
<reference evidence="3" key="1">
    <citation type="submission" date="2023-06" db="EMBL/GenBank/DDBJ databases">
        <title>Genome-scale phylogeny and comparative genomics of the fungal order Sordariales.</title>
        <authorList>
            <consortium name="Lawrence Berkeley National Laboratory"/>
            <person name="Hensen N."/>
            <person name="Bonometti L."/>
            <person name="Westerberg I."/>
            <person name="Brannstrom I.O."/>
            <person name="Guillou S."/>
            <person name="Cros-Aarteil S."/>
            <person name="Calhoun S."/>
            <person name="Haridas S."/>
            <person name="Kuo A."/>
            <person name="Mondo S."/>
            <person name="Pangilinan J."/>
            <person name="Riley R."/>
            <person name="Labutti K."/>
            <person name="Andreopoulos B."/>
            <person name="Lipzen A."/>
            <person name="Chen C."/>
            <person name="Yanf M."/>
            <person name="Daum C."/>
            <person name="Ng V."/>
            <person name="Clum A."/>
            <person name="Steindorff A."/>
            <person name="Ohm R."/>
            <person name="Martin F."/>
            <person name="Silar P."/>
            <person name="Natvig D."/>
            <person name="Lalanne C."/>
            <person name="Gautier V."/>
            <person name="Ament-Velasquez S.L."/>
            <person name="Kruys A."/>
            <person name="Hutchinson M.I."/>
            <person name="Powell A.J."/>
            <person name="Barry K."/>
            <person name="Miller A.N."/>
            <person name="Grigoriev I.V."/>
            <person name="Debuchy R."/>
            <person name="Gladieux P."/>
            <person name="Thoren M.H."/>
            <person name="Johannesson H."/>
        </authorList>
    </citation>
    <scope>NUCLEOTIDE SEQUENCE</scope>
    <source>
        <strain evidence="3">PSN4</strain>
    </source>
</reference>
<gene>
    <name evidence="3" type="ORF">QBC47DRAFT_438368</name>
</gene>
<keyword evidence="4" id="KW-1185">Reference proteome</keyword>
<dbReference type="InterPro" id="IPR050955">
    <property type="entry name" value="Plant_Biomass_Hydrol_Est"/>
</dbReference>
<keyword evidence="2" id="KW-0378">Hydrolase</keyword>
<comment type="caution">
    <text evidence="3">The sequence shown here is derived from an EMBL/GenBank/DDBJ whole genome shotgun (WGS) entry which is preliminary data.</text>
</comment>
<dbReference type="Proteomes" id="UP001239445">
    <property type="component" value="Unassembled WGS sequence"/>
</dbReference>
<dbReference type="GO" id="GO:0016787">
    <property type="term" value="F:hydrolase activity"/>
    <property type="evidence" value="ECO:0007669"/>
    <property type="project" value="UniProtKB-KW"/>
</dbReference>
<protein>
    <recommendedName>
        <fullName evidence="5">Peptidase S9 prolyl oligopeptidase catalytic domain-containing protein</fullName>
    </recommendedName>
</protein>
<organism evidence="3 4">
    <name type="scientific">Echria macrotheca</name>
    <dbReference type="NCBI Taxonomy" id="438768"/>
    <lineage>
        <taxon>Eukaryota</taxon>
        <taxon>Fungi</taxon>
        <taxon>Dikarya</taxon>
        <taxon>Ascomycota</taxon>
        <taxon>Pezizomycotina</taxon>
        <taxon>Sordariomycetes</taxon>
        <taxon>Sordariomycetidae</taxon>
        <taxon>Sordariales</taxon>
        <taxon>Schizotheciaceae</taxon>
        <taxon>Echria</taxon>
    </lineage>
</organism>
<dbReference type="SUPFAM" id="SSF53474">
    <property type="entry name" value="alpha/beta-Hydrolases"/>
    <property type="match status" value="1"/>
</dbReference>
<sequence>MAPITKGVFPKLVRNTGLPDQKSGPEAWFELYFNGRTLKYTVEIVGNHEKQPAAGFPLYICLHGGGGGSIESGNSDWNDVVNPSVALEESFFRGTVAAHHAGPSATEPAVLVFPRGISSPGEKGQPDMDLWFLHHVDETFPLYETMIVHLLKHFPPDAQLQGKLAAGFTAKLTRYQSNAVPPTATFVDANRVYLWGFSAGGDGAFHIATKIPDRFATVIAAAGHPEGTRFVNAINIPMILQVGEDDYYESNKWHRAAVYLEAEKKLKEAKVNLGAADTKDTDTYYRYRLDVVKNAIRGSSESDSDWKHNGWSWPDIIGTQQKVLLPTAFDSWRTTYVGLEKQFGVGAAETKVVRMPETAYGPEIVDPIEAILHDTLIKEPTKTRYHRHTIPELVLWDLDWRPATKRHYYWMYLRHPEAVPVEDKKLDNPHRARIGKGSKADTIGLRIYKPNAYMGYLLKKHWFVHGGVTRNVEVSLFDETKGPAVVATLTPQVQAKIEEETLEGTGDPNFQFSAMVYLEPNGSSWTPKLATSLAV</sequence>
<evidence type="ECO:0000256" key="2">
    <source>
        <dbReference type="ARBA" id="ARBA00022801"/>
    </source>
</evidence>
<evidence type="ECO:0000256" key="1">
    <source>
        <dbReference type="ARBA" id="ARBA00022729"/>
    </source>
</evidence>
<evidence type="ECO:0000313" key="3">
    <source>
        <dbReference type="EMBL" id="KAK1759991.1"/>
    </source>
</evidence>
<proteinExistence type="predicted"/>
<dbReference type="AlphaFoldDB" id="A0AAJ0BKQ2"/>
<keyword evidence="1" id="KW-0732">Signal</keyword>
<evidence type="ECO:0008006" key="5">
    <source>
        <dbReference type="Google" id="ProtNLM"/>
    </source>
</evidence>